<dbReference type="EMBL" id="JABCJD010000002">
    <property type="protein sequence ID" value="NVO27084.1"/>
    <property type="molecule type" value="Genomic_DNA"/>
</dbReference>
<proteinExistence type="predicted"/>
<dbReference type="Proteomes" id="UP000592216">
    <property type="component" value="Unassembled WGS sequence"/>
</dbReference>
<dbReference type="Gene3D" id="1.10.3680.10">
    <property type="entry name" value="TerB-like"/>
    <property type="match status" value="1"/>
</dbReference>
<keyword evidence="4" id="KW-1185">Reference proteome</keyword>
<dbReference type="RefSeq" id="WP_176853481.1">
    <property type="nucleotide sequence ID" value="NZ_JABCJD010000002.1"/>
</dbReference>
<gene>
    <name evidence="3" type="ORF">HJ526_06625</name>
    <name evidence="2" type="ORF">HJ536_08820</name>
</gene>
<dbReference type="InterPro" id="IPR029024">
    <property type="entry name" value="TerB-like"/>
</dbReference>
<dbReference type="Proteomes" id="UP000523601">
    <property type="component" value="Unassembled WGS sequence"/>
</dbReference>
<dbReference type="SUPFAM" id="SSF158682">
    <property type="entry name" value="TerB-like"/>
    <property type="match status" value="1"/>
</dbReference>
<name>A0A850Q912_9RHOB</name>
<accession>A0A850Q912</accession>
<feature type="domain" description="Co-chaperone DjlA N-terminal" evidence="1">
    <location>
        <begin position="25"/>
        <end position="136"/>
    </location>
</feature>
<dbReference type="Pfam" id="PF05099">
    <property type="entry name" value="TerB"/>
    <property type="match status" value="1"/>
</dbReference>
<sequence length="147" mass="16130">MFESLKSLFAAPAPVFEEPEIDSRVAVAALLVHAAKTAGPVTYEEIRSIDRSLARHFGLNVLEAMKLRADGERLDRARADTGSIIASIRRALNPEERFGVLSSLWEVILLSGINSPHKDALLYATRTGFQIPGDEAHIAREHAQLAM</sequence>
<comment type="caution">
    <text evidence="2">The sequence shown here is derived from an EMBL/GenBank/DDBJ whole genome shotgun (WGS) entry which is preliminary data.</text>
</comment>
<dbReference type="InterPro" id="IPR007791">
    <property type="entry name" value="DjlA_N"/>
</dbReference>
<evidence type="ECO:0000313" key="5">
    <source>
        <dbReference type="Proteomes" id="UP000592216"/>
    </source>
</evidence>
<reference evidence="4 5" key="1">
    <citation type="submission" date="2020-04" db="EMBL/GenBank/DDBJ databases">
        <title>Donghicola sp., a member of the Rhodobacteraceae family isolated from mangrove forest in Thailand.</title>
        <authorList>
            <person name="Charoenyingcharoen P."/>
            <person name="Yukphan P."/>
        </authorList>
    </citation>
    <scope>NUCLEOTIDE SEQUENCE [LARGE SCALE GENOMIC DNA]</scope>
    <source>
        <strain evidence="2 5">B5-SW-15</strain>
        <strain evidence="3 4">C2-DW-16</strain>
    </source>
</reference>
<protein>
    <recommendedName>
        <fullName evidence="1">Co-chaperone DjlA N-terminal domain-containing protein</fullName>
    </recommendedName>
</protein>
<dbReference type="EMBL" id="JABCJE010000003">
    <property type="protein sequence ID" value="NVO23458.1"/>
    <property type="molecule type" value="Genomic_DNA"/>
</dbReference>
<evidence type="ECO:0000313" key="4">
    <source>
        <dbReference type="Proteomes" id="UP000523601"/>
    </source>
</evidence>
<dbReference type="AlphaFoldDB" id="A0A850Q912"/>
<evidence type="ECO:0000313" key="2">
    <source>
        <dbReference type="EMBL" id="NVO23458.1"/>
    </source>
</evidence>
<evidence type="ECO:0000313" key="3">
    <source>
        <dbReference type="EMBL" id="NVO27084.1"/>
    </source>
</evidence>
<evidence type="ECO:0000259" key="1">
    <source>
        <dbReference type="Pfam" id="PF05099"/>
    </source>
</evidence>
<organism evidence="2 5">
    <name type="scientific">Donghicola mangrovi</name>
    <dbReference type="NCBI Taxonomy" id="2729614"/>
    <lineage>
        <taxon>Bacteria</taxon>
        <taxon>Pseudomonadati</taxon>
        <taxon>Pseudomonadota</taxon>
        <taxon>Alphaproteobacteria</taxon>
        <taxon>Rhodobacterales</taxon>
        <taxon>Roseobacteraceae</taxon>
        <taxon>Donghicola</taxon>
    </lineage>
</organism>